<keyword evidence="3" id="KW-1185">Reference proteome</keyword>
<dbReference type="PANTHER" id="PTHR35983">
    <property type="entry name" value="UPF0166 PROTEIN TM_0021"/>
    <property type="match status" value="1"/>
</dbReference>
<dbReference type="PANTHER" id="PTHR35983:SF1">
    <property type="entry name" value="UPF0166 PROTEIN TM_0021"/>
    <property type="match status" value="1"/>
</dbReference>
<dbReference type="SUPFAM" id="SSF54913">
    <property type="entry name" value="GlnB-like"/>
    <property type="match status" value="2"/>
</dbReference>
<protein>
    <submittedName>
        <fullName evidence="2">DUF190 domain-containing protein</fullName>
    </submittedName>
</protein>
<dbReference type="InterPro" id="IPR011322">
    <property type="entry name" value="N-reg_PII-like_a/b"/>
</dbReference>
<reference evidence="3" key="1">
    <citation type="journal article" date="2019" name="Int. J. Syst. Evol. Microbiol.">
        <title>The Global Catalogue of Microorganisms (GCM) 10K type strain sequencing project: providing services to taxonomists for standard genome sequencing and annotation.</title>
        <authorList>
            <consortium name="The Broad Institute Genomics Platform"/>
            <consortium name="The Broad Institute Genome Sequencing Center for Infectious Disease"/>
            <person name="Wu L."/>
            <person name="Ma J."/>
        </authorList>
    </citation>
    <scope>NUCLEOTIDE SEQUENCE [LARGE SCALE GENOMIC DNA]</scope>
    <source>
        <strain evidence="3">CGMCC 1.12286</strain>
    </source>
</reference>
<dbReference type="RefSeq" id="WP_377945797.1">
    <property type="nucleotide sequence ID" value="NZ_JBHUCX010000099.1"/>
</dbReference>
<evidence type="ECO:0000313" key="3">
    <source>
        <dbReference type="Proteomes" id="UP001597079"/>
    </source>
</evidence>
<dbReference type="InterPro" id="IPR015867">
    <property type="entry name" value="N-reg_PII/ATP_PRibTrfase_C"/>
</dbReference>
<accession>A0ABW4JPR8</accession>
<comment type="similarity">
    <text evidence="1">Belongs to the UPF0166 family.</text>
</comment>
<dbReference type="Gene3D" id="3.30.70.120">
    <property type="match status" value="2"/>
</dbReference>
<dbReference type="InterPro" id="IPR003793">
    <property type="entry name" value="UPF0166"/>
</dbReference>
<sequence>MGKYLEIRVHEGDRKGWFGKLTYEALVQYLWKSGAPGVTVFRGNEGLDEAGHFQNVYNEYASDKLPITLQVYGDEAEIDHMMEGLEAHIPHNGQVFVTENVYSAKQLEGDSIMGDGTVLKVYMKEEDQYDKKPLYHALVLAFKKLDVLWVSVQSAIEGFGADHVMRKSTVFEFAAHAPVLVEAALEADKVDAVLQHIKPLLACASGPAIILRGEVVSIEPGDHKKD</sequence>
<dbReference type="EMBL" id="JBHUCX010000099">
    <property type="protein sequence ID" value="MFD1677874.1"/>
    <property type="molecule type" value="Genomic_DNA"/>
</dbReference>
<name>A0ABW4JPR8_9BACL</name>
<evidence type="ECO:0000313" key="2">
    <source>
        <dbReference type="EMBL" id="MFD1677874.1"/>
    </source>
</evidence>
<dbReference type="Pfam" id="PF02641">
    <property type="entry name" value="DUF190"/>
    <property type="match status" value="2"/>
</dbReference>
<dbReference type="Proteomes" id="UP001597079">
    <property type="component" value="Unassembled WGS sequence"/>
</dbReference>
<proteinExistence type="inferred from homology"/>
<organism evidence="2 3">
    <name type="scientific">Alicyclobacillus fodiniaquatilis</name>
    <dbReference type="NCBI Taxonomy" id="1661150"/>
    <lineage>
        <taxon>Bacteria</taxon>
        <taxon>Bacillati</taxon>
        <taxon>Bacillota</taxon>
        <taxon>Bacilli</taxon>
        <taxon>Bacillales</taxon>
        <taxon>Alicyclobacillaceae</taxon>
        <taxon>Alicyclobacillus</taxon>
    </lineage>
</organism>
<evidence type="ECO:0000256" key="1">
    <source>
        <dbReference type="ARBA" id="ARBA00010554"/>
    </source>
</evidence>
<gene>
    <name evidence="2" type="ORF">ACFSB2_24730</name>
</gene>
<comment type="caution">
    <text evidence="2">The sequence shown here is derived from an EMBL/GenBank/DDBJ whole genome shotgun (WGS) entry which is preliminary data.</text>
</comment>